<dbReference type="EMBL" id="JAPFFF010000013">
    <property type="protein sequence ID" value="KAK8871497.1"/>
    <property type="molecule type" value="Genomic_DNA"/>
</dbReference>
<reference evidence="1 2" key="1">
    <citation type="submission" date="2024-04" db="EMBL/GenBank/DDBJ databases">
        <title>Tritrichomonas musculus Genome.</title>
        <authorList>
            <person name="Alves-Ferreira E."/>
            <person name="Grigg M."/>
            <person name="Lorenzi H."/>
            <person name="Galac M."/>
        </authorList>
    </citation>
    <scope>NUCLEOTIDE SEQUENCE [LARGE SCALE GENOMIC DNA]</scope>
    <source>
        <strain evidence="1 2">EAF2021</strain>
    </source>
</reference>
<keyword evidence="2" id="KW-1185">Reference proteome</keyword>
<gene>
    <name evidence="1" type="ORF">M9Y10_007226</name>
</gene>
<dbReference type="Proteomes" id="UP001470230">
    <property type="component" value="Unassembled WGS sequence"/>
</dbReference>
<organism evidence="1 2">
    <name type="scientific">Tritrichomonas musculus</name>
    <dbReference type="NCBI Taxonomy" id="1915356"/>
    <lineage>
        <taxon>Eukaryota</taxon>
        <taxon>Metamonada</taxon>
        <taxon>Parabasalia</taxon>
        <taxon>Tritrichomonadida</taxon>
        <taxon>Tritrichomonadidae</taxon>
        <taxon>Tritrichomonas</taxon>
    </lineage>
</organism>
<protein>
    <recommendedName>
        <fullName evidence="3">F5/8 type C domain-containing protein</fullName>
    </recommendedName>
</protein>
<dbReference type="Gene3D" id="2.60.120.260">
    <property type="entry name" value="Galactose-binding domain-like"/>
    <property type="match status" value="1"/>
</dbReference>
<sequence>MPVKKSVLPTINKSGKEKREIDELCKHAEKLHGGKLVPIVDKETSPEYKKTANQPQAHVVKKYRIVEQVYVLNGPQKEEQLMISYLQRRPQTSKPKPTPKKANEKVIDITFNQKESGKFHGVIRYLTQKCGGNVHHTEVVNVTSSSIINENQDTEEYPDPYHSVELDNVSSSFASDYEENAWLCYDFKERRVKPSAYSIRTYIYGPNHLISWCIECSNDQENWEVIDEQNSSKLFDNIGKSITFQIKSSVNVDYYRFIRIRLTGPTVTGKYILNISALEYFGSLLGSDPIPVKQENKKKIQLHKLSVPHSSSPRRTNH</sequence>
<evidence type="ECO:0000313" key="1">
    <source>
        <dbReference type="EMBL" id="KAK8871497.1"/>
    </source>
</evidence>
<accession>A0ABR2J0Q9</accession>
<name>A0ABR2J0Q9_9EUKA</name>
<comment type="caution">
    <text evidence="1">The sequence shown here is derived from an EMBL/GenBank/DDBJ whole genome shotgun (WGS) entry which is preliminary data.</text>
</comment>
<dbReference type="SUPFAM" id="SSF49785">
    <property type="entry name" value="Galactose-binding domain-like"/>
    <property type="match status" value="1"/>
</dbReference>
<evidence type="ECO:0000313" key="2">
    <source>
        <dbReference type="Proteomes" id="UP001470230"/>
    </source>
</evidence>
<proteinExistence type="predicted"/>
<dbReference type="InterPro" id="IPR008979">
    <property type="entry name" value="Galactose-bd-like_sf"/>
</dbReference>
<evidence type="ECO:0008006" key="3">
    <source>
        <dbReference type="Google" id="ProtNLM"/>
    </source>
</evidence>